<reference evidence="2 3" key="1">
    <citation type="journal article" date="2022" name="G3 (Bethesda)">
        <title>Enemy or ally: a genomic approach to elucidate the lifestyle of Phyllosticta citrichinaensis.</title>
        <authorList>
            <person name="Buijs V.A."/>
            <person name="Groenewald J.Z."/>
            <person name="Haridas S."/>
            <person name="LaButti K.M."/>
            <person name="Lipzen A."/>
            <person name="Martin F.M."/>
            <person name="Barry K."/>
            <person name="Grigoriev I.V."/>
            <person name="Crous P.W."/>
            <person name="Seidl M.F."/>
        </authorList>
    </citation>
    <scope>NUCLEOTIDE SEQUENCE [LARGE SCALE GENOMIC DNA]</scope>
    <source>
        <strain evidence="2 3">CBS 129764</strain>
    </source>
</reference>
<feature type="compositionally biased region" description="Low complexity" evidence="1">
    <location>
        <begin position="425"/>
        <end position="441"/>
    </location>
</feature>
<comment type="caution">
    <text evidence="2">The sequence shown here is derived from an EMBL/GenBank/DDBJ whole genome shotgun (WGS) entry which is preliminary data.</text>
</comment>
<feature type="compositionally biased region" description="Acidic residues" evidence="1">
    <location>
        <begin position="319"/>
        <end position="337"/>
    </location>
</feature>
<keyword evidence="3" id="KW-1185">Reference proteome</keyword>
<dbReference type="EMBL" id="JBBWUH010000013">
    <property type="protein sequence ID" value="KAK8153040.1"/>
    <property type="molecule type" value="Genomic_DNA"/>
</dbReference>
<feature type="compositionally biased region" description="Polar residues" evidence="1">
    <location>
        <begin position="85"/>
        <end position="94"/>
    </location>
</feature>
<feature type="region of interest" description="Disordered" evidence="1">
    <location>
        <begin position="318"/>
        <end position="481"/>
    </location>
</feature>
<evidence type="ECO:0000313" key="2">
    <source>
        <dbReference type="EMBL" id="KAK8153040.1"/>
    </source>
</evidence>
<gene>
    <name evidence="2" type="ORF">IWX90DRAFT_517392</name>
</gene>
<evidence type="ECO:0000256" key="1">
    <source>
        <dbReference type="SAM" id="MobiDB-lite"/>
    </source>
</evidence>
<protein>
    <submittedName>
        <fullName evidence="2">Uncharacterized protein</fullName>
    </submittedName>
</protein>
<feature type="region of interest" description="Disordered" evidence="1">
    <location>
        <begin position="1"/>
        <end position="192"/>
    </location>
</feature>
<proteinExistence type="predicted"/>
<name>A0ABR1XFV3_9PEZI</name>
<feature type="compositionally biased region" description="Basic and acidic residues" evidence="1">
    <location>
        <begin position="143"/>
        <end position="153"/>
    </location>
</feature>
<sequence length="481" mass="52077">MTAATGPKPSENTLHRKSSGILLQELPPPVDSDDSPDLSDNNDLSDDTNEGRKVPGYHFYTKPIDSQLEIELQILPSRDNGSGDGHQSQTTASSRPPAATGPKETNAPDIGSRRSSRKGTFQPRHCDIIDEEDAEEQSLVGPKADESLRDTSRGLRGGGDDSESLTDSVSYPSFPNLEDRAESQSASTKRPADMVANYSVPIRPRLPTDPVICRDSYPTGKDRIVVFSMPRDLRDLLLRGAPLRESPSTELVRAILDNMEKLRKEGVVLDMEYVLEALRLADDTSPLLFTPQFLSMTRKYLRDAVVLGVTSLERSFDAESADAESADAEPPDDEPADAECSSGAESEESDDVVIIVDMPDQSAAAKRKQEGSSIPVFHTQHPAIRSVTVHRPDPNLPEPQSAVFDWANGGNDSNGDADSVISDDASTNAPTAPPSYASATSEDGSDEDTLASKDDLSLASQEDVSGPTDEEEKKKREDKEL</sequence>
<organism evidence="2 3">
    <name type="scientific">Phyllosticta citrichinensis</name>
    <dbReference type="NCBI Taxonomy" id="1130410"/>
    <lineage>
        <taxon>Eukaryota</taxon>
        <taxon>Fungi</taxon>
        <taxon>Dikarya</taxon>
        <taxon>Ascomycota</taxon>
        <taxon>Pezizomycotina</taxon>
        <taxon>Dothideomycetes</taxon>
        <taxon>Dothideomycetes incertae sedis</taxon>
        <taxon>Botryosphaeriales</taxon>
        <taxon>Phyllostictaceae</taxon>
        <taxon>Phyllosticta</taxon>
    </lineage>
</organism>
<evidence type="ECO:0000313" key="3">
    <source>
        <dbReference type="Proteomes" id="UP001456524"/>
    </source>
</evidence>
<feature type="compositionally biased region" description="Basic and acidic residues" evidence="1">
    <location>
        <begin position="471"/>
        <end position="481"/>
    </location>
</feature>
<dbReference type="Proteomes" id="UP001456524">
    <property type="component" value="Unassembled WGS sequence"/>
</dbReference>
<accession>A0ABR1XFV3</accession>